<accession>K0QZS9</accession>
<dbReference type="Proteomes" id="UP000266841">
    <property type="component" value="Unassembled WGS sequence"/>
</dbReference>
<evidence type="ECO:0000313" key="4">
    <source>
        <dbReference type="Proteomes" id="UP000266841"/>
    </source>
</evidence>
<feature type="chain" id="PRO_5003835977" evidence="2">
    <location>
        <begin position="25"/>
        <end position="175"/>
    </location>
</feature>
<proteinExistence type="predicted"/>
<evidence type="ECO:0000313" key="3">
    <source>
        <dbReference type="EMBL" id="EJK43889.1"/>
    </source>
</evidence>
<evidence type="ECO:0000256" key="1">
    <source>
        <dbReference type="SAM" id="MobiDB-lite"/>
    </source>
</evidence>
<feature type="compositionally biased region" description="Polar residues" evidence="1">
    <location>
        <begin position="85"/>
        <end position="97"/>
    </location>
</feature>
<dbReference type="AlphaFoldDB" id="K0QZS9"/>
<reference evidence="3 4" key="1">
    <citation type="journal article" date="2012" name="Genome Biol.">
        <title>Genome and low-iron response of an oceanic diatom adapted to chronic iron limitation.</title>
        <authorList>
            <person name="Lommer M."/>
            <person name="Specht M."/>
            <person name="Roy A.S."/>
            <person name="Kraemer L."/>
            <person name="Andreson R."/>
            <person name="Gutowska M.A."/>
            <person name="Wolf J."/>
            <person name="Bergner S.V."/>
            <person name="Schilhabel M.B."/>
            <person name="Klostermeier U.C."/>
            <person name="Beiko R.G."/>
            <person name="Rosenstiel P."/>
            <person name="Hippler M."/>
            <person name="Laroche J."/>
        </authorList>
    </citation>
    <scope>NUCLEOTIDE SEQUENCE [LARGE SCALE GENOMIC DNA]</scope>
    <source>
        <strain evidence="3 4">CCMP1005</strain>
    </source>
</reference>
<feature type="region of interest" description="Disordered" evidence="1">
    <location>
        <begin position="147"/>
        <end position="175"/>
    </location>
</feature>
<feature type="region of interest" description="Disordered" evidence="1">
    <location>
        <begin position="76"/>
        <end position="99"/>
    </location>
</feature>
<feature type="signal peptide" evidence="2">
    <location>
        <begin position="1"/>
        <end position="24"/>
    </location>
</feature>
<sequence>MKDLCHLLPAIVAVVFSLVLATLAADDLVTATYQDSVACVDVNTGRYPTWEDAPTSAEEFGHDNPEEICRLPIHHQPEEMGGRNPESSGRVSTSTWVTPRATHSGEWESVWAFKKEKEARIDSSGLDFFTAAETACLTSRRHCPQTNMAITDPQSSSGAPPSKTVSVTDNIQAGA</sequence>
<dbReference type="eggNOG" id="ENOG502SERJ">
    <property type="taxonomic scope" value="Eukaryota"/>
</dbReference>
<evidence type="ECO:0000256" key="2">
    <source>
        <dbReference type="SAM" id="SignalP"/>
    </source>
</evidence>
<protein>
    <submittedName>
        <fullName evidence="3">Uncharacterized protein</fullName>
    </submittedName>
</protein>
<organism evidence="3 4">
    <name type="scientific">Thalassiosira oceanica</name>
    <name type="common">Marine diatom</name>
    <dbReference type="NCBI Taxonomy" id="159749"/>
    <lineage>
        <taxon>Eukaryota</taxon>
        <taxon>Sar</taxon>
        <taxon>Stramenopiles</taxon>
        <taxon>Ochrophyta</taxon>
        <taxon>Bacillariophyta</taxon>
        <taxon>Coscinodiscophyceae</taxon>
        <taxon>Thalassiosirophycidae</taxon>
        <taxon>Thalassiosirales</taxon>
        <taxon>Thalassiosiraceae</taxon>
        <taxon>Thalassiosira</taxon>
    </lineage>
</organism>
<gene>
    <name evidence="3" type="ORF">THAOC_37620</name>
</gene>
<name>K0QZS9_THAOC</name>
<keyword evidence="2" id="KW-0732">Signal</keyword>
<feature type="non-terminal residue" evidence="3">
    <location>
        <position position="175"/>
    </location>
</feature>
<comment type="caution">
    <text evidence="3">The sequence shown here is derived from an EMBL/GenBank/DDBJ whole genome shotgun (WGS) entry which is preliminary data.</text>
</comment>
<dbReference type="EMBL" id="AGNL01050482">
    <property type="protein sequence ID" value="EJK43889.1"/>
    <property type="molecule type" value="Genomic_DNA"/>
</dbReference>
<keyword evidence="4" id="KW-1185">Reference proteome</keyword>